<dbReference type="Ensembl" id="ENSORLT00015004297.1">
    <property type="protein sequence ID" value="ENSORLP00015006397.1"/>
    <property type="gene ID" value="ENSORLG00015007227.1"/>
</dbReference>
<evidence type="ECO:0000256" key="1">
    <source>
        <dbReference type="ARBA" id="ARBA00022737"/>
    </source>
</evidence>
<reference evidence="8" key="3">
    <citation type="submission" date="2025-08" db="UniProtKB">
        <authorList>
            <consortium name="Ensembl"/>
        </authorList>
    </citation>
    <scope>IDENTIFICATION</scope>
    <source>
        <strain evidence="8">HSOK</strain>
    </source>
</reference>
<dbReference type="InterPro" id="IPR052072">
    <property type="entry name" value="Vascular_dev_regulator"/>
</dbReference>
<dbReference type="AlphaFoldDB" id="A0A3P9HF56"/>
<dbReference type="PROSITE" id="PS50096">
    <property type="entry name" value="IQ"/>
    <property type="match status" value="5"/>
</dbReference>
<dbReference type="Gene3D" id="1.20.5.190">
    <property type="match status" value="3"/>
</dbReference>
<keyword evidence="3" id="KW-0505">Motor protein</keyword>
<dbReference type="InterPro" id="IPR000048">
    <property type="entry name" value="IQ_motif_EF-hand-BS"/>
</dbReference>
<organism evidence="8 9">
    <name type="scientific">Oryzias latipes</name>
    <name type="common">Japanese rice fish</name>
    <name type="synonym">Japanese killifish</name>
    <dbReference type="NCBI Taxonomy" id="8090"/>
    <lineage>
        <taxon>Eukaryota</taxon>
        <taxon>Metazoa</taxon>
        <taxon>Chordata</taxon>
        <taxon>Craniata</taxon>
        <taxon>Vertebrata</taxon>
        <taxon>Euteleostomi</taxon>
        <taxon>Actinopterygii</taxon>
        <taxon>Neopterygii</taxon>
        <taxon>Teleostei</taxon>
        <taxon>Neoteleostei</taxon>
        <taxon>Acanthomorphata</taxon>
        <taxon>Ovalentaria</taxon>
        <taxon>Atherinomorphae</taxon>
        <taxon>Beloniformes</taxon>
        <taxon>Adrianichthyidae</taxon>
        <taxon>Oryziinae</taxon>
        <taxon>Oryzias</taxon>
    </lineage>
</organism>
<dbReference type="InterPro" id="IPR027417">
    <property type="entry name" value="P-loop_NTPase"/>
</dbReference>
<evidence type="ECO:0000259" key="6">
    <source>
        <dbReference type="PROSITE" id="PS51126"/>
    </source>
</evidence>
<feature type="domain" description="Myosin motor" evidence="7">
    <location>
        <begin position="1"/>
        <end position="100"/>
    </location>
</feature>
<evidence type="ECO:0000313" key="8">
    <source>
        <dbReference type="Ensembl" id="ENSORLP00015006397.1"/>
    </source>
</evidence>
<reference evidence="8" key="4">
    <citation type="submission" date="2025-09" db="UniProtKB">
        <authorList>
            <consortium name="Ensembl"/>
        </authorList>
    </citation>
    <scope>IDENTIFICATION</scope>
    <source>
        <strain evidence="8">HSOK</strain>
    </source>
</reference>
<evidence type="ECO:0000256" key="3">
    <source>
        <dbReference type="PROSITE-ProRule" id="PRU00782"/>
    </source>
</evidence>
<name>A0A3P9HF56_ORYLA</name>
<evidence type="ECO:0000256" key="2">
    <source>
        <dbReference type="ARBA" id="ARBA00023054"/>
    </source>
</evidence>
<keyword evidence="3" id="KW-0518">Myosin</keyword>
<dbReference type="GO" id="GO:0003779">
    <property type="term" value="F:actin binding"/>
    <property type="evidence" value="ECO:0007669"/>
    <property type="project" value="UniProtKB-KW"/>
</dbReference>
<dbReference type="InterPro" id="IPR002710">
    <property type="entry name" value="Dilute_dom"/>
</dbReference>
<feature type="compositionally biased region" description="Basic and acidic residues" evidence="5">
    <location>
        <begin position="618"/>
        <end position="627"/>
    </location>
</feature>
<dbReference type="FunFam" id="3.30.70.1590:FF:000003">
    <property type="entry name" value="Myosin-Va isoform 1"/>
    <property type="match status" value="1"/>
</dbReference>
<reference key="1">
    <citation type="journal article" date="2007" name="Nature">
        <title>The medaka draft genome and insights into vertebrate genome evolution.</title>
        <authorList>
            <person name="Kasahara M."/>
            <person name="Naruse K."/>
            <person name="Sasaki S."/>
            <person name="Nakatani Y."/>
            <person name="Qu W."/>
            <person name="Ahsan B."/>
            <person name="Yamada T."/>
            <person name="Nagayasu Y."/>
            <person name="Doi K."/>
            <person name="Kasai Y."/>
            <person name="Jindo T."/>
            <person name="Kobayashi D."/>
            <person name="Shimada A."/>
            <person name="Toyoda A."/>
            <person name="Kuroki Y."/>
            <person name="Fujiyama A."/>
            <person name="Sasaki T."/>
            <person name="Shimizu A."/>
            <person name="Asakawa S."/>
            <person name="Shimizu N."/>
            <person name="Hashimoto S."/>
            <person name="Yang J."/>
            <person name="Lee Y."/>
            <person name="Matsushima K."/>
            <person name="Sugano S."/>
            <person name="Sakaizumi M."/>
            <person name="Narita T."/>
            <person name="Ohishi K."/>
            <person name="Haga S."/>
            <person name="Ohta F."/>
            <person name="Nomoto H."/>
            <person name="Nogata K."/>
            <person name="Morishita T."/>
            <person name="Endo T."/>
            <person name="Shin-I T."/>
            <person name="Takeda H."/>
            <person name="Morishita S."/>
            <person name="Kohara Y."/>
        </authorList>
    </citation>
    <scope>NUCLEOTIDE SEQUENCE [LARGE SCALE GENOMIC DNA]</scope>
    <source>
        <strain>Hd-rR</strain>
    </source>
</reference>
<dbReference type="SMART" id="SM00015">
    <property type="entry name" value="IQ"/>
    <property type="match status" value="6"/>
</dbReference>
<evidence type="ECO:0000259" key="7">
    <source>
        <dbReference type="PROSITE" id="PS51456"/>
    </source>
</evidence>
<dbReference type="PROSITE" id="PS51126">
    <property type="entry name" value="DILUTE"/>
    <property type="match status" value="1"/>
</dbReference>
<dbReference type="FunFam" id="1.20.5.190:FF:000001">
    <property type="entry name" value="unconventional myosin-Va"/>
    <property type="match status" value="1"/>
</dbReference>
<protein>
    <submittedName>
        <fullName evidence="8">Myosin VB</fullName>
    </submittedName>
</protein>
<feature type="coiled-coil region" evidence="4">
    <location>
        <begin position="316"/>
        <end position="423"/>
    </location>
</feature>
<feature type="region of interest" description="Disordered" evidence="5">
    <location>
        <begin position="508"/>
        <end position="527"/>
    </location>
</feature>
<reference evidence="8 9" key="2">
    <citation type="submission" date="2017-04" db="EMBL/GenBank/DDBJ databases">
        <title>CpG methylation of centromeres and impact of large insertions on vertebrate speciation.</title>
        <authorList>
            <person name="Ichikawa K."/>
            <person name="Yoshimura J."/>
            <person name="Morishita S."/>
        </authorList>
    </citation>
    <scope>NUCLEOTIDE SEQUENCE</scope>
    <source>
        <strain evidence="8 9">HSOK</strain>
    </source>
</reference>
<dbReference type="Pfam" id="PF01843">
    <property type="entry name" value="DIL"/>
    <property type="match status" value="1"/>
</dbReference>
<proteinExistence type="inferred from homology"/>
<accession>A0A3P9HF56</accession>
<dbReference type="SMART" id="SM01132">
    <property type="entry name" value="DIL"/>
    <property type="match status" value="1"/>
</dbReference>
<sequence>MSSRTMRFDSRRAVQQLRACGVLETIRISAAGYPSRWTYLEFFSRYRVLMKRSDMTAADKKLVCKNLLETLIKEPDMFQFGKTKIFFRAGQVAYLEKLRADKFRSACIAIQKTVRGWLQRIRYRKIRRSAVALQRYGRGYLARRYAEFLRHSRAALFCQKQYRMVRDRRAYLRKRRAVVTIQAFTRGTLTRRIYWEFLLHHKAMIIQKHVRGWLQRRRFRRARAAAVVIQCAFRCMQAKRLLKQRKIEARSAEHLKKLNTGMEMKIVQLQRKMDDQTKELKVQNEQLVTVNVTLGSEVSKLQKELQEVRSHRSDGGRELQEELERLRQQLQEAIAARKKLEEEHASEKTELSQRVEELEEENTLLKSQKEELNQQIQQQTRNSKVEASSASLLAELDEERRRYQNLLKEFSRLEQRYDNLKEEQSLNKFQSGHRRNPSNQSSLESDSNYPSVSTSEVGDTEDSIQLVDEMGMEKAAMDISLFMKLQKRVRELEQERKRLQLNLDKMEELSRRKGSEPRSPVSEQETADLAYDNLKRQELESENKKLKNDLNDLRKTLSAAPDGPSSELQDGYNLLLRQLRAANEELDARKEEVLILRTQIVSKAQQQENGQNVEPDGGPDRGSREPPDTDSDLTDYHGLSESKKLLEAQLQSQSRTHRDELEALHTQIELLKDDLEKKQEILNYTSSLSPEARVEYSVQQEITRLTNDNLDLKELVEKLEKNERKLKKQLRIYMKKVQELEAAVAAQGATSRPELSRQVTVQRKEKDFDGMLEYSKEDEARLIKALITDVRPSSVSATVPCLPAYILFMCIRHADHVNDDQKVESLLTSTINTIKKVLKKNNEDFEMISFWLANTSRLLHCLKQYSGDEAFMTQNTAKQNEHCLKNFDLAEYRQVLSDLSIQIYQQLIKVAEGIIQPMIVSAMLESESIPSLAGVKPMGYRNRSHSMDTDDGPSSYTLEALIRQLGQFHAVMQEHGLDPEIIGQVVRQLFSCINANTLNNLLLRKDVCSWSTGMQLRYNTSQMEEWLRANNLLQSKAAATLEPIIQAAQLLQVKKKTTQDAEAICTLCTALTTQQIVKILNLYTPLNEFEERVTVSFIRGIQNRLQERNDPPQLLLDTKFTFPVLFPYAPSALSLDTLHIPASLGIDFLVRV</sequence>
<dbReference type="GO" id="GO:0003774">
    <property type="term" value="F:cytoskeletal motor activity"/>
    <property type="evidence" value="ECO:0007669"/>
    <property type="project" value="InterPro"/>
</dbReference>
<dbReference type="Pfam" id="PF25966">
    <property type="entry name" value="Myo5a"/>
    <property type="match status" value="1"/>
</dbReference>
<dbReference type="InterPro" id="IPR058662">
    <property type="entry name" value="Myo5a/b_dom"/>
</dbReference>
<keyword evidence="2 4" id="KW-0175">Coiled coil</keyword>
<feature type="compositionally biased region" description="Polar residues" evidence="5">
    <location>
        <begin position="437"/>
        <end position="457"/>
    </location>
</feature>
<dbReference type="Pfam" id="PF00612">
    <property type="entry name" value="IQ"/>
    <property type="match status" value="5"/>
</dbReference>
<dbReference type="InterPro" id="IPR001609">
    <property type="entry name" value="Myosin_head_motor_dom-like"/>
</dbReference>
<dbReference type="Proteomes" id="UP000265200">
    <property type="component" value="Chromosome 12"/>
</dbReference>
<evidence type="ECO:0000313" key="9">
    <source>
        <dbReference type="Proteomes" id="UP000265200"/>
    </source>
</evidence>
<feature type="domain" description="Dilute" evidence="6">
    <location>
        <begin position="828"/>
        <end position="1107"/>
    </location>
</feature>
<keyword evidence="3" id="KW-0009">Actin-binding</keyword>
<keyword evidence="1" id="KW-0677">Repeat</keyword>
<comment type="caution">
    <text evidence="3">Lacks conserved residue(s) required for the propagation of feature annotation.</text>
</comment>
<dbReference type="GO" id="GO:0005524">
    <property type="term" value="F:ATP binding"/>
    <property type="evidence" value="ECO:0007669"/>
    <property type="project" value="InterPro"/>
</dbReference>
<dbReference type="SUPFAM" id="SSF52540">
    <property type="entry name" value="P-loop containing nucleoside triphosphate hydrolases"/>
    <property type="match status" value="2"/>
</dbReference>
<comment type="similarity">
    <text evidence="3">Belongs to the TRAFAC class myosin-kinesin ATPase superfamily. Myosin family.</text>
</comment>
<dbReference type="PANTHER" id="PTHR16027:SF6">
    <property type="entry name" value="DILUTE DOMAIN-CONTAINING PROTEIN"/>
    <property type="match status" value="1"/>
</dbReference>
<dbReference type="PROSITE" id="PS51456">
    <property type="entry name" value="MYOSIN_MOTOR"/>
    <property type="match status" value="1"/>
</dbReference>
<dbReference type="Gene3D" id="6.20.240.20">
    <property type="match status" value="1"/>
</dbReference>
<feature type="coiled-coil region" evidence="4">
    <location>
        <begin position="654"/>
        <end position="743"/>
    </location>
</feature>
<dbReference type="PANTHER" id="PTHR16027">
    <property type="entry name" value="DILUTE DOMAIN-CONTAINING PROTEIN YPR089W"/>
    <property type="match status" value="1"/>
</dbReference>
<dbReference type="GO" id="GO:0016459">
    <property type="term" value="C:myosin complex"/>
    <property type="evidence" value="ECO:0007669"/>
    <property type="project" value="UniProtKB-KW"/>
</dbReference>
<feature type="coiled-coil region" evidence="4">
    <location>
        <begin position="252"/>
        <end position="286"/>
    </location>
</feature>
<dbReference type="Pfam" id="PF00063">
    <property type="entry name" value="Myosin_head"/>
    <property type="match status" value="1"/>
</dbReference>
<feature type="region of interest" description="Disordered" evidence="5">
    <location>
        <begin position="605"/>
        <end position="636"/>
    </location>
</feature>
<evidence type="ECO:0000256" key="5">
    <source>
        <dbReference type="SAM" id="MobiDB-lite"/>
    </source>
</evidence>
<feature type="region of interest" description="Disordered" evidence="5">
    <location>
        <begin position="424"/>
        <end position="460"/>
    </location>
</feature>
<evidence type="ECO:0000256" key="4">
    <source>
        <dbReference type="SAM" id="Coils"/>
    </source>
</evidence>